<dbReference type="EMBL" id="CP096203">
    <property type="protein sequence ID" value="UPQ77082.1"/>
    <property type="molecule type" value="Genomic_DNA"/>
</dbReference>
<protein>
    <recommendedName>
        <fullName evidence="3">DUF3800 domain-containing protein</fullName>
    </recommendedName>
</protein>
<dbReference type="Proteomes" id="UP000830552">
    <property type="component" value="Chromosome"/>
</dbReference>
<evidence type="ECO:0000313" key="1">
    <source>
        <dbReference type="EMBL" id="UPQ77082.1"/>
    </source>
</evidence>
<keyword evidence="2" id="KW-1185">Reference proteome</keyword>
<evidence type="ECO:0008006" key="3">
    <source>
        <dbReference type="Google" id="ProtNLM"/>
    </source>
</evidence>
<reference evidence="1" key="1">
    <citation type="submission" date="2022-04" db="EMBL/GenBank/DDBJ databases">
        <title>Evolutionary, genomic, and biogeographic characterization of Chryseobacterium nepalense represented by a plastic-degrading bacterium AC3.</title>
        <authorList>
            <person name="Yin Z."/>
            <person name="Liu X."/>
            <person name="Wang D."/>
            <person name="Xie Z."/>
        </authorList>
    </citation>
    <scope>NUCLEOTIDE SEQUENCE</scope>
    <source>
        <strain evidence="1">AC3</strain>
    </source>
</reference>
<evidence type="ECO:0000313" key="2">
    <source>
        <dbReference type="Proteomes" id="UP000830552"/>
    </source>
</evidence>
<proteinExistence type="predicted"/>
<gene>
    <name evidence="1" type="ORF">M0D58_05865</name>
</gene>
<dbReference type="RefSeq" id="WP_248394217.1">
    <property type="nucleotide sequence ID" value="NZ_CP096203.1"/>
</dbReference>
<sequence length="240" mass="27439">MASSNKIPLNYIVFDDESDELQQNKSNVSVAGVDCNLIFINPTDFLDVATNNFKITEFESMIDEKTRGLQINLIASDWNMLPKTDNYNEINALEIIKILVNKHEKFKKIQYLIYSGKSKEVSEVLIGEIKKEIEENPQDPINSKQLLSMLLEMKLKFCTRAARFSEINTLIYNNKTISLIVLNTLSSFDSNTFHNTGNDFFDGKKIGELIDLISENNNLGLKFIREFIEMSIANYTELNG</sequence>
<organism evidence="1 2">
    <name type="scientific">Chryseobacterium nepalense</name>
    <dbReference type="NCBI Taxonomy" id="1854498"/>
    <lineage>
        <taxon>Bacteria</taxon>
        <taxon>Pseudomonadati</taxon>
        <taxon>Bacteroidota</taxon>
        <taxon>Flavobacteriia</taxon>
        <taxon>Flavobacteriales</taxon>
        <taxon>Weeksellaceae</taxon>
        <taxon>Chryseobacterium group</taxon>
        <taxon>Chryseobacterium</taxon>
    </lineage>
</organism>
<name>A0ABY4K8G2_9FLAO</name>
<accession>A0ABY4K8G2</accession>